<evidence type="ECO:0000313" key="4">
    <source>
        <dbReference type="EMBL" id="ABC80759.1"/>
    </source>
</evidence>
<dbReference type="RefSeq" id="WP_011420042.1">
    <property type="nucleotide sequence ID" value="NC_007760.1"/>
</dbReference>
<accession>Q2IPM9</accession>
<dbReference type="Pfam" id="PF00072">
    <property type="entry name" value="Response_reg"/>
    <property type="match status" value="1"/>
</dbReference>
<evidence type="ECO:0000259" key="3">
    <source>
        <dbReference type="PROSITE" id="PS50110"/>
    </source>
</evidence>
<dbReference type="PANTHER" id="PTHR44591:SF3">
    <property type="entry name" value="RESPONSE REGULATORY DOMAIN-CONTAINING PROTEIN"/>
    <property type="match status" value="1"/>
</dbReference>
<organism evidence="4 5">
    <name type="scientific">Anaeromyxobacter dehalogenans (strain 2CP-C)</name>
    <dbReference type="NCBI Taxonomy" id="290397"/>
    <lineage>
        <taxon>Bacteria</taxon>
        <taxon>Pseudomonadati</taxon>
        <taxon>Myxococcota</taxon>
        <taxon>Myxococcia</taxon>
        <taxon>Myxococcales</taxon>
        <taxon>Cystobacterineae</taxon>
        <taxon>Anaeromyxobacteraceae</taxon>
        <taxon>Anaeromyxobacter</taxon>
    </lineage>
</organism>
<dbReference type="OrthoDB" id="5511264at2"/>
<keyword evidence="1 2" id="KW-0597">Phosphoprotein</keyword>
<dbReference type="AlphaFoldDB" id="Q2IPM9"/>
<dbReference type="Gene3D" id="3.40.50.2300">
    <property type="match status" value="1"/>
</dbReference>
<dbReference type="KEGG" id="ade:Adeh_0984"/>
<dbReference type="eggNOG" id="COG0745">
    <property type="taxonomic scope" value="Bacteria"/>
</dbReference>
<feature type="modified residue" description="4-aspartylphosphate" evidence="2">
    <location>
        <position position="55"/>
    </location>
</feature>
<dbReference type="SMART" id="SM00448">
    <property type="entry name" value="REC"/>
    <property type="match status" value="1"/>
</dbReference>
<dbReference type="HOGENOM" id="CLU_000445_69_17_7"/>
<dbReference type="InterPro" id="IPR011006">
    <property type="entry name" value="CheY-like_superfamily"/>
</dbReference>
<dbReference type="EMBL" id="CP000251">
    <property type="protein sequence ID" value="ABC80759.1"/>
    <property type="molecule type" value="Genomic_DNA"/>
</dbReference>
<reference evidence="4" key="1">
    <citation type="submission" date="2006-01" db="EMBL/GenBank/DDBJ databases">
        <title>Complete sequence of Anaeromyxobacter dehalogenans 2CP-C.</title>
        <authorList>
            <consortium name="US DOE Joint Genome Institute"/>
            <person name="Copeland A."/>
            <person name="Lucas S."/>
            <person name="Lapidus A."/>
            <person name="Barry K."/>
            <person name="Detter J.C."/>
            <person name="Glavina T."/>
            <person name="Hammon N."/>
            <person name="Israni S."/>
            <person name="Pitluck S."/>
            <person name="Brettin T."/>
            <person name="Bruce D."/>
            <person name="Han C."/>
            <person name="Tapia R."/>
            <person name="Gilna P."/>
            <person name="Kiss H."/>
            <person name="Schmutz J."/>
            <person name="Larimer F."/>
            <person name="Land M."/>
            <person name="Kyrpides N."/>
            <person name="Anderson I."/>
            <person name="Sanford R.A."/>
            <person name="Ritalahti K.M."/>
            <person name="Thomas H.S."/>
            <person name="Kirby J.R."/>
            <person name="Zhulin I.B."/>
            <person name="Loeffler F.E."/>
            <person name="Richardson P."/>
        </authorList>
    </citation>
    <scope>NUCLEOTIDE SEQUENCE</scope>
    <source>
        <strain evidence="4">2CP-C</strain>
    </source>
</reference>
<proteinExistence type="predicted"/>
<evidence type="ECO:0000313" key="5">
    <source>
        <dbReference type="Proteomes" id="UP000001935"/>
    </source>
</evidence>
<dbReference type="SUPFAM" id="SSF52172">
    <property type="entry name" value="CheY-like"/>
    <property type="match status" value="1"/>
</dbReference>
<dbReference type="PROSITE" id="PS50110">
    <property type="entry name" value="RESPONSE_REGULATORY"/>
    <property type="match status" value="1"/>
</dbReference>
<dbReference type="CDD" id="cd00156">
    <property type="entry name" value="REC"/>
    <property type="match status" value="1"/>
</dbReference>
<protein>
    <submittedName>
        <fullName evidence="4">Response regulator receiver domain protein (CheY-like)</fullName>
    </submittedName>
</protein>
<evidence type="ECO:0000256" key="2">
    <source>
        <dbReference type="PROSITE-ProRule" id="PRU00169"/>
    </source>
</evidence>
<dbReference type="Proteomes" id="UP000001935">
    <property type="component" value="Chromosome"/>
</dbReference>
<dbReference type="GO" id="GO:0000160">
    <property type="term" value="P:phosphorelay signal transduction system"/>
    <property type="evidence" value="ECO:0007669"/>
    <property type="project" value="InterPro"/>
</dbReference>
<dbReference type="STRING" id="290397.Adeh_0984"/>
<evidence type="ECO:0000256" key="1">
    <source>
        <dbReference type="ARBA" id="ARBA00022553"/>
    </source>
</evidence>
<feature type="domain" description="Response regulatory" evidence="3">
    <location>
        <begin position="6"/>
        <end position="122"/>
    </location>
</feature>
<sequence>MSAAPKILVVDDDATHLLLTRELLEAEGYEVQVHQSAFGATERIIQHAPDLVLMDVNMPALSGEGLVGVLRRREWTRDVRVLLHSSNDEHALRASAERLGIDGYVPKGDPALLRRRVAEALRGRPPGGPAARRDAGRGR</sequence>
<name>Q2IPM9_ANADE</name>
<dbReference type="InterPro" id="IPR050595">
    <property type="entry name" value="Bact_response_regulator"/>
</dbReference>
<dbReference type="PANTHER" id="PTHR44591">
    <property type="entry name" value="STRESS RESPONSE REGULATOR PROTEIN 1"/>
    <property type="match status" value="1"/>
</dbReference>
<gene>
    <name evidence="4" type="ordered locus">Adeh_0984</name>
</gene>
<dbReference type="InterPro" id="IPR001789">
    <property type="entry name" value="Sig_transdc_resp-reg_receiver"/>
</dbReference>